<feature type="domain" description="Ribonucleases P/MRP subunit Pop8-like" evidence="2">
    <location>
        <begin position="36"/>
        <end position="109"/>
    </location>
</feature>
<name>A0AAD5EIK7_UMBRA</name>
<organism evidence="3 4">
    <name type="scientific">Umbelopsis ramanniana AG</name>
    <dbReference type="NCBI Taxonomy" id="1314678"/>
    <lineage>
        <taxon>Eukaryota</taxon>
        <taxon>Fungi</taxon>
        <taxon>Fungi incertae sedis</taxon>
        <taxon>Mucoromycota</taxon>
        <taxon>Mucoromycotina</taxon>
        <taxon>Umbelopsidomycetes</taxon>
        <taxon>Umbelopsidales</taxon>
        <taxon>Umbelopsidaceae</taxon>
        <taxon>Umbelopsis</taxon>
    </lineage>
</organism>
<sequence length="143" mass="15867">MSASDWCRTCFLQPTMTNSNAVSKHAVWKTTVAISDWHYAKFIVASNDKLTVAIEELSVRMQLAKALEAGFGIVGASAHIDILQWDEEAHTGILRISHDQFTTLVNAVSMATFKVDGKLCTFRIIDNSAHLLSLASNSRDYMF</sequence>
<dbReference type="InterPro" id="IPR038085">
    <property type="entry name" value="Rnp2-like_sf"/>
</dbReference>
<dbReference type="AlphaFoldDB" id="A0AAD5EIK7"/>
<keyword evidence="1" id="KW-0819">tRNA processing</keyword>
<dbReference type="Pfam" id="PF20976">
    <property type="entry name" value="Pop8"/>
    <property type="match status" value="1"/>
</dbReference>
<reference evidence="3" key="1">
    <citation type="submission" date="2021-06" db="EMBL/GenBank/DDBJ databases">
        <authorList>
            <consortium name="DOE Joint Genome Institute"/>
            <person name="Mondo S.J."/>
            <person name="Amses K.R."/>
            <person name="Simmons D.R."/>
            <person name="Longcore J.E."/>
            <person name="Seto K."/>
            <person name="Alves G.H."/>
            <person name="Bonds A.E."/>
            <person name="Quandt C.A."/>
            <person name="Davis W.J."/>
            <person name="Chang Y."/>
            <person name="Letcher P.M."/>
            <person name="Powell M.J."/>
            <person name="Kuo A."/>
            <person name="Labutti K."/>
            <person name="Pangilinan J."/>
            <person name="Andreopoulos W."/>
            <person name="Tritt A."/>
            <person name="Riley R."/>
            <person name="Hundley H."/>
            <person name="Johnson J."/>
            <person name="Lipzen A."/>
            <person name="Barry K."/>
            <person name="Berbee M.L."/>
            <person name="Buchler N.E."/>
            <person name="Grigoriev I.V."/>
            <person name="Spatafora J.W."/>
            <person name="Stajich J.E."/>
            <person name="James T.Y."/>
        </authorList>
    </citation>
    <scope>NUCLEOTIDE SEQUENCE</scope>
    <source>
        <strain evidence="3">AG</strain>
    </source>
</reference>
<evidence type="ECO:0000259" key="2">
    <source>
        <dbReference type="Pfam" id="PF20976"/>
    </source>
</evidence>
<accession>A0AAD5EIK7</accession>
<dbReference type="RefSeq" id="XP_051449507.1">
    <property type="nucleotide sequence ID" value="XM_051584904.1"/>
</dbReference>
<evidence type="ECO:0000313" key="3">
    <source>
        <dbReference type="EMBL" id="KAI8584503.1"/>
    </source>
</evidence>
<comment type="caution">
    <text evidence="3">The sequence shown here is derived from an EMBL/GenBank/DDBJ whole genome shotgun (WGS) entry which is preliminary data.</text>
</comment>
<proteinExistence type="predicted"/>
<dbReference type="Proteomes" id="UP001206595">
    <property type="component" value="Unassembled WGS sequence"/>
</dbReference>
<evidence type="ECO:0000256" key="1">
    <source>
        <dbReference type="ARBA" id="ARBA00022694"/>
    </source>
</evidence>
<dbReference type="GO" id="GO:1902555">
    <property type="term" value="C:endoribonuclease complex"/>
    <property type="evidence" value="ECO:0007669"/>
    <property type="project" value="UniProtKB-ARBA"/>
</dbReference>
<dbReference type="GeneID" id="75910254"/>
<dbReference type="Gene3D" id="3.30.70.3250">
    <property type="entry name" value="Ribonuclease P, Pop5 subunit"/>
    <property type="match status" value="1"/>
</dbReference>
<dbReference type="GO" id="GO:0008033">
    <property type="term" value="P:tRNA processing"/>
    <property type="evidence" value="ECO:0007669"/>
    <property type="project" value="UniProtKB-KW"/>
</dbReference>
<dbReference type="EMBL" id="MU620892">
    <property type="protein sequence ID" value="KAI8584503.1"/>
    <property type="molecule type" value="Genomic_DNA"/>
</dbReference>
<dbReference type="SUPFAM" id="SSF160350">
    <property type="entry name" value="Rnp2-like"/>
    <property type="match status" value="1"/>
</dbReference>
<dbReference type="GO" id="GO:1990904">
    <property type="term" value="C:ribonucleoprotein complex"/>
    <property type="evidence" value="ECO:0007669"/>
    <property type="project" value="UniProtKB-ARBA"/>
</dbReference>
<gene>
    <name evidence="3" type="ORF">K450DRAFT_216674</name>
</gene>
<protein>
    <recommendedName>
        <fullName evidence="2">Ribonucleases P/MRP subunit Pop8-like domain-containing protein</fullName>
    </recommendedName>
</protein>
<reference evidence="3" key="2">
    <citation type="journal article" date="2022" name="Proc. Natl. Acad. Sci. U.S.A.">
        <title>Diploid-dominant life cycles characterize the early evolution of Fungi.</title>
        <authorList>
            <person name="Amses K.R."/>
            <person name="Simmons D.R."/>
            <person name="Longcore J.E."/>
            <person name="Mondo S.J."/>
            <person name="Seto K."/>
            <person name="Jeronimo G.H."/>
            <person name="Bonds A.E."/>
            <person name="Quandt C.A."/>
            <person name="Davis W.J."/>
            <person name="Chang Y."/>
            <person name="Federici B.A."/>
            <person name="Kuo A."/>
            <person name="LaButti K."/>
            <person name="Pangilinan J."/>
            <person name="Andreopoulos W."/>
            <person name="Tritt A."/>
            <person name="Riley R."/>
            <person name="Hundley H."/>
            <person name="Johnson J."/>
            <person name="Lipzen A."/>
            <person name="Barry K."/>
            <person name="Lang B.F."/>
            <person name="Cuomo C.A."/>
            <person name="Buchler N.E."/>
            <person name="Grigoriev I.V."/>
            <person name="Spatafora J.W."/>
            <person name="Stajich J.E."/>
            <person name="James T.Y."/>
        </authorList>
    </citation>
    <scope>NUCLEOTIDE SEQUENCE</scope>
    <source>
        <strain evidence="3">AG</strain>
    </source>
</reference>
<evidence type="ECO:0000313" key="4">
    <source>
        <dbReference type="Proteomes" id="UP001206595"/>
    </source>
</evidence>
<keyword evidence="4" id="KW-1185">Reference proteome</keyword>
<dbReference type="InterPro" id="IPR049128">
    <property type="entry name" value="Pop8-like_dom"/>
</dbReference>